<evidence type="ECO:0000313" key="1">
    <source>
        <dbReference type="EMBL" id="CAH3014198.1"/>
    </source>
</evidence>
<organism evidence="1 2">
    <name type="scientific">Porites evermanni</name>
    <dbReference type="NCBI Taxonomy" id="104178"/>
    <lineage>
        <taxon>Eukaryota</taxon>
        <taxon>Metazoa</taxon>
        <taxon>Cnidaria</taxon>
        <taxon>Anthozoa</taxon>
        <taxon>Hexacorallia</taxon>
        <taxon>Scleractinia</taxon>
        <taxon>Fungiina</taxon>
        <taxon>Poritidae</taxon>
        <taxon>Porites</taxon>
    </lineage>
</organism>
<dbReference type="Proteomes" id="UP001159427">
    <property type="component" value="Unassembled WGS sequence"/>
</dbReference>
<proteinExistence type="predicted"/>
<evidence type="ECO:0000313" key="2">
    <source>
        <dbReference type="Proteomes" id="UP001159427"/>
    </source>
</evidence>
<dbReference type="EMBL" id="CALNXI010000007">
    <property type="protein sequence ID" value="CAH3014198.1"/>
    <property type="molecule type" value="Genomic_DNA"/>
</dbReference>
<comment type="caution">
    <text evidence="1">The sequence shown here is derived from an EMBL/GenBank/DDBJ whole genome shotgun (WGS) entry which is preliminary data.</text>
</comment>
<feature type="non-terminal residue" evidence="1">
    <location>
        <position position="1"/>
    </location>
</feature>
<sequence length="144" mass="16130">IVWDSIGETLVNSLQKLQNRAARVITGASYSKHSADIPHELGCLSLSEMRQHQMALMMFKVNHGLCPSYLSHMFDVNTSRLSYDLRSSGMNLIVPKARTNYFKNSFASAGAKLWNSLPSSLKEETSLKQFKAKIRSYLLSTQAS</sequence>
<accession>A0ABN8LAU0</accession>
<gene>
    <name evidence="1" type="ORF">PEVE_00039542</name>
</gene>
<protein>
    <submittedName>
        <fullName evidence="1">Uncharacterized protein</fullName>
    </submittedName>
</protein>
<keyword evidence="2" id="KW-1185">Reference proteome</keyword>
<name>A0ABN8LAU0_9CNID</name>
<reference evidence="1 2" key="1">
    <citation type="submission" date="2022-05" db="EMBL/GenBank/DDBJ databases">
        <authorList>
            <consortium name="Genoscope - CEA"/>
            <person name="William W."/>
        </authorList>
    </citation>
    <scope>NUCLEOTIDE SEQUENCE [LARGE SCALE GENOMIC DNA]</scope>
</reference>